<dbReference type="HOGENOM" id="CLU_3426661_0_0_4"/>
<reference evidence="3" key="2">
    <citation type="journal article" date="2010" name="PLoS ONE">
        <title>The complete genome sequence of Cupriavidus metallidurans strain CH34, a master survivalist in harsh and anthropogenic environments.</title>
        <authorList>
            <person name="Janssen P.J."/>
            <person name="Van Houdt R."/>
            <person name="Moors H."/>
            <person name="Monsieurs P."/>
            <person name="Morin N."/>
            <person name="Michaux A."/>
            <person name="Benotmane M.A."/>
            <person name="Leys N."/>
            <person name="Vallaeys T."/>
            <person name="Lapidus A."/>
            <person name="Monchy S."/>
            <person name="Medigue C."/>
            <person name="Taghavi S."/>
            <person name="McCorkle S."/>
            <person name="Dunn J."/>
            <person name="van der Lelie D."/>
            <person name="Mergeay M."/>
        </authorList>
    </citation>
    <scope>NUCLEOTIDE SEQUENCE [LARGE SCALE GENOMIC DNA]</scope>
    <source>
        <strain evidence="3">ATCC 43123 / DSM 2839 / NBRC 102507 / CH34</strain>
        <plasmid evidence="3">Plasmid megaplasmid CH34</plasmid>
    </source>
</reference>
<evidence type="ECO:0000313" key="2">
    <source>
        <dbReference type="EMBL" id="ADC45233.1"/>
    </source>
</evidence>
<organism evidence="1 3">
    <name type="scientific">Cupriavidus metallidurans (strain ATCC 43123 / DSM 2839 / NBRC 102507 / CH34)</name>
    <name type="common">Ralstonia metallidurans</name>
    <dbReference type="NCBI Taxonomy" id="266264"/>
    <lineage>
        <taxon>Bacteria</taxon>
        <taxon>Pseudomonadati</taxon>
        <taxon>Pseudomonadota</taxon>
        <taxon>Betaproteobacteria</taxon>
        <taxon>Burkholderiales</taxon>
        <taxon>Burkholderiaceae</taxon>
        <taxon>Cupriavidus</taxon>
    </lineage>
</organism>
<geneLocation type="plasmid" evidence="3">
    <name>megaplasmid CH34</name>
</geneLocation>
<keyword evidence="3" id="KW-1185">Reference proteome</keyword>
<proteinExistence type="predicted"/>
<dbReference type="EMBL" id="CP000353">
    <property type="protein sequence ID" value="ADC45233.1"/>
    <property type="molecule type" value="Genomic_DNA"/>
</dbReference>
<keyword evidence="2" id="KW-0614">Plasmid</keyword>
<dbReference type="AlphaFoldDB" id="D3DY21"/>
<reference evidence="1" key="1">
    <citation type="submission" date="2006-04" db="EMBL/GenBank/DDBJ databases">
        <title>Complete sequence of the chromosome of Ralstonia metallidurans CH34.</title>
        <authorList>
            <consortium name="US DOE Joint Genome Institute"/>
            <person name="Copeland A."/>
            <person name="Lucas S."/>
            <person name="Lapidus A."/>
            <person name="Barry K."/>
            <person name="Detter J.C."/>
            <person name="Glavina del Rio T."/>
            <person name="Hammon N."/>
            <person name="Israni S."/>
            <person name="Dalin E."/>
            <person name="Tice H."/>
            <person name="Martinez M."/>
            <person name="Goltsman E."/>
            <person name="Pitluck S."/>
            <person name="Schmutz J."/>
            <person name="Larimer F."/>
            <person name="Land M."/>
            <person name="Hauser L."/>
            <person name="Kyrpides N."/>
            <person name="Kim E."/>
            <person name="Mergeay M."/>
            <person name="Benotmane M.A."/>
            <person name="Vallaeys T."/>
            <person name="Michaux A."/>
            <person name="Monchy S."/>
            <person name="Dunn J."/>
            <person name="McCorkle S."/>
            <person name="Taghavi S."/>
            <person name="van der Lelie D."/>
            <person name="Richardson P."/>
        </authorList>
    </citation>
    <scope>NUCLEOTIDE SEQUENCE [LARGE SCALE GENOMIC DNA]</scope>
    <source>
        <strain evidence="1">CH34</strain>
        <plasmid evidence="2">megaplasmid</plasmid>
    </source>
</reference>
<reference evidence="1" key="3">
    <citation type="submission" date="2010-02" db="EMBL/GenBank/DDBJ databases">
        <authorList>
            <person name="Janssen P.J."/>
            <person name="Van Houdt R."/>
            <person name="Moors H."/>
            <person name="Monsieurs P."/>
            <person name="Morin N."/>
            <person name="Benotmane R."/>
            <person name="Lapidus A."/>
            <person name="McCorkle S."/>
            <person name="Monchy S."/>
            <person name="Taghavi S."/>
            <person name="van der Lelie N."/>
            <person name="Dunn J."/>
            <person name="Leys N."/>
            <person name="Mergeay M."/>
        </authorList>
    </citation>
    <scope>NUCLEOTIDE SEQUENCE</scope>
    <source>
        <strain evidence="1">CH34</strain>
        <plasmid evidence="2">megaplasmid</plasmid>
    </source>
</reference>
<dbReference type="KEGG" id="rme:Rmet_6633"/>
<evidence type="ECO:0000313" key="1">
    <source>
        <dbReference type="EMBL" id="ADC45191.1"/>
    </source>
</evidence>
<sequence length="21" mass="2339">MTGQAPKNPTNMFYCASTDNF</sequence>
<gene>
    <name evidence="1" type="ordered locus">Rmet_6590</name>
    <name evidence="2" type="ordered locus">Rmet_6633</name>
</gene>
<dbReference type="Proteomes" id="UP000002429">
    <property type="component" value="Chromosome"/>
</dbReference>
<dbReference type="KEGG" id="rme:Rmet_6590"/>
<dbReference type="Proteomes" id="UP000002429">
    <property type="component" value="Plasmid megaplasmid"/>
</dbReference>
<geneLocation type="plasmid" evidence="2">
    <name>megaplasmid</name>
</geneLocation>
<accession>D3DY21</accession>
<dbReference type="EMBL" id="CP000352">
    <property type="protein sequence ID" value="ADC45191.1"/>
    <property type="molecule type" value="Genomic_DNA"/>
</dbReference>
<evidence type="ECO:0000313" key="3">
    <source>
        <dbReference type="Proteomes" id="UP000002429"/>
    </source>
</evidence>
<name>D3DY21_CUPMC</name>
<protein>
    <submittedName>
        <fullName evidence="1">Uncharacterized protein</fullName>
    </submittedName>
</protein>